<dbReference type="AlphaFoldDB" id="A0AAE0SNA6"/>
<dbReference type="EMBL" id="JAEAOA010001321">
    <property type="protein sequence ID" value="KAK3595222.1"/>
    <property type="molecule type" value="Genomic_DNA"/>
</dbReference>
<name>A0AAE0SNA6_9BIVA</name>
<reference evidence="1" key="1">
    <citation type="journal article" date="2021" name="Genome Biol. Evol.">
        <title>A High-Quality Reference Genome for a Parasitic Bivalve with Doubly Uniparental Inheritance (Bivalvia: Unionida).</title>
        <authorList>
            <person name="Smith C.H."/>
        </authorList>
    </citation>
    <scope>NUCLEOTIDE SEQUENCE</scope>
    <source>
        <strain evidence="1">CHS0354</strain>
    </source>
</reference>
<reference evidence="1" key="2">
    <citation type="journal article" date="2021" name="Genome Biol. Evol.">
        <title>Developing a high-quality reference genome for a parasitic bivalve with doubly uniparental inheritance (Bivalvia: Unionida).</title>
        <authorList>
            <person name="Smith C.H."/>
        </authorList>
    </citation>
    <scope>NUCLEOTIDE SEQUENCE</scope>
    <source>
        <strain evidence="1">CHS0354</strain>
        <tissue evidence="1">Mantle</tissue>
    </source>
</reference>
<dbReference type="Proteomes" id="UP001195483">
    <property type="component" value="Unassembled WGS sequence"/>
</dbReference>
<comment type="caution">
    <text evidence="1">The sequence shown here is derived from an EMBL/GenBank/DDBJ whole genome shotgun (WGS) entry which is preliminary data.</text>
</comment>
<accession>A0AAE0SNA6</accession>
<reference evidence="1" key="3">
    <citation type="submission" date="2023-05" db="EMBL/GenBank/DDBJ databases">
        <authorList>
            <person name="Smith C.H."/>
        </authorList>
    </citation>
    <scope>NUCLEOTIDE SEQUENCE</scope>
    <source>
        <strain evidence="1">CHS0354</strain>
        <tissue evidence="1">Mantle</tissue>
    </source>
</reference>
<evidence type="ECO:0000313" key="1">
    <source>
        <dbReference type="EMBL" id="KAK3595222.1"/>
    </source>
</evidence>
<organism evidence="1 2">
    <name type="scientific">Potamilus streckersoni</name>
    <dbReference type="NCBI Taxonomy" id="2493646"/>
    <lineage>
        <taxon>Eukaryota</taxon>
        <taxon>Metazoa</taxon>
        <taxon>Spiralia</taxon>
        <taxon>Lophotrochozoa</taxon>
        <taxon>Mollusca</taxon>
        <taxon>Bivalvia</taxon>
        <taxon>Autobranchia</taxon>
        <taxon>Heteroconchia</taxon>
        <taxon>Palaeoheterodonta</taxon>
        <taxon>Unionida</taxon>
        <taxon>Unionoidea</taxon>
        <taxon>Unionidae</taxon>
        <taxon>Ambleminae</taxon>
        <taxon>Lampsilini</taxon>
        <taxon>Potamilus</taxon>
    </lineage>
</organism>
<evidence type="ECO:0000313" key="2">
    <source>
        <dbReference type="Proteomes" id="UP001195483"/>
    </source>
</evidence>
<protein>
    <submittedName>
        <fullName evidence="1">Uncharacterized protein</fullName>
    </submittedName>
</protein>
<keyword evidence="2" id="KW-1185">Reference proteome</keyword>
<gene>
    <name evidence="1" type="ORF">CHS0354_021537</name>
</gene>
<sequence length="74" mass="8629">MKDEMRMKVVTTHSSVLRNGPLKIWNTVDVNKASRGRDQGPIISLTTNYRKVCRKDDSQQCFEYICTTLTEFWS</sequence>
<proteinExistence type="predicted"/>